<dbReference type="VEuPathDB" id="FungiDB:P174DRAFT_209245"/>
<name>A0A2I1C544_ASPN1</name>
<organism evidence="1 2">
    <name type="scientific">Aspergillus novofumigatus (strain IBT 16806)</name>
    <dbReference type="NCBI Taxonomy" id="1392255"/>
    <lineage>
        <taxon>Eukaryota</taxon>
        <taxon>Fungi</taxon>
        <taxon>Dikarya</taxon>
        <taxon>Ascomycota</taxon>
        <taxon>Pezizomycotina</taxon>
        <taxon>Eurotiomycetes</taxon>
        <taxon>Eurotiomycetidae</taxon>
        <taxon>Eurotiales</taxon>
        <taxon>Aspergillaceae</taxon>
        <taxon>Aspergillus</taxon>
        <taxon>Aspergillus subgen. Fumigati</taxon>
    </lineage>
</organism>
<dbReference type="RefSeq" id="XP_024681338.1">
    <property type="nucleotide sequence ID" value="XM_024821340.1"/>
</dbReference>
<comment type="caution">
    <text evidence="1">The sequence shown here is derived from an EMBL/GenBank/DDBJ whole genome shotgun (WGS) entry which is preliminary data.</text>
</comment>
<dbReference type="OrthoDB" id="10357844at2759"/>
<dbReference type="GeneID" id="36528666"/>
<evidence type="ECO:0000313" key="2">
    <source>
        <dbReference type="Proteomes" id="UP000234474"/>
    </source>
</evidence>
<accession>A0A2I1C544</accession>
<gene>
    <name evidence="1" type="ORF">P174DRAFT_209245</name>
</gene>
<sequence length="131" mass="14036">MAFWATPTAPAPSTRRGISIVKVAALPARTNSHRDPLYDTPVVMARRIHAVVDGEVPTDQVRPHGRILTGECLGFAHGICLVFAVVDAHNAGVSACTCVGLVLRFWPAAASTKTCFAWLLVCSKRKIKSSV</sequence>
<dbReference type="AlphaFoldDB" id="A0A2I1C544"/>
<proteinExistence type="predicted"/>
<protein>
    <submittedName>
        <fullName evidence="1">Uncharacterized protein</fullName>
    </submittedName>
</protein>
<dbReference type="EMBL" id="MSZS01000005">
    <property type="protein sequence ID" value="PKX92743.1"/>
    <property type="molecule type" value="Genomic_DNA"/>
</dbReference>
<keyword evidence="2" id="KW-1185">Reference proteome</keyword>
<reference evidence="2" key="1">
    <citation type="journal article" date="2018" name="Proc. Natl. Acad. Sci. U.S.A.">
        <title>Linking secondary metabolites to gene clusters through genome sequencing of six diverse Aspergillus species.</title>
        <authorList>
            <person name="Kaerboelling I."/>
            <person name="Vesth T.C."/>
            <person name="Frisvad J.C."/>
            <person name="Nybo J.L."/>
            <person name="Theobald S."/>
            <person name="Kuo A."/>
            <person name="Bowyer P."/>
            <person name="Matsuda Y."/>
            <person name="Mondo S."/>
            <person name="Lyhne E.K."/>
            <person name="Kogle M.E."/>
            <person name="Clum A."/>
            <person name="Lipzen A."/>
            <person name="Salamov A."/>
            <person name="Ngan C.Y."/>
            <person name="Daum C."/>
            <person name="Chiniquy J."/>
            <person name="Barry K."/>
            <person name="LaButti K."/>
            <person name="Haridas S."/>
            <person name="Simmons B.A."/>
            <person name="Magnuson J.K."/>
            <person name="Mortensen U.H."/>
            <person name="Larsen T.O."/>
            <person name="Grigoriev I.V."/>
            <person name="Baker S.E."/>
            <person name="Andersen M.R."/>
        </authorList>
    </citation>
    <scope>NUCLEOTIDE SEQUENCE [LARGE SCALE GENOMIC DNA]</scope>
    <source>
        <strain evidence="2">IBT 16806</strain>
    </source>
</reference>
<evidence type="ECO:0000313" key="1">
    <source>
        <dbReference type="EMBL" id="PKX92743.1"/>
    </source>
</evidence>
<dbReference type="Proteomes" id="UP000234474">
    <property type="component" value="Unassembled WGS sequence"/>
</dbReference>